<name>A0A931FEW5_9ACTN</name>
<evidence type="ECO:0000313" key="4">
    <source>
        <dbReference type="Proteomes" id="UP000657385"/>
    </source>
</evidence>
<dbReference type="RefSeq" id="WP_196197391.1">
    <property type="nucleotide sequence ID" value="NZ_JADPRT010000015.1"/>
</dbReference>
<gene>
    <name evidence="2" type="ORF">I2501_29795</name>
    <name evidence="3" type="ORF">I2501_33985</name>
</gene>
<comment type="caution">
    <text evidence="2">The sequence shown here is derived from an EMBL/GenBank/DDBJ whole genome shotgun (WGS) entry which is preliminary data.</text>
</comment>
<organism evidence="2 4">
    <name type="scientific">Streptacidiphilus fuscans</name>
    <dbReference type="NCBI Taxonomy" id="2789292"/>
    <lineage>
        <taxon>Bacteria</taxon>
        <taxon>Bacillati</taxon>
        <taxon>Actinomycetota</taxon>
        <taxon>Actinomycetes</taxon>
        <taxon>Kitasatosporales</taxon>
        <taxon>Streptomycetaceae</taxon>
        <taxon>Streptacidiphilus</taxon>
    </lineage>
</organism>
<feature type="transmembrane region" description="Helical" evidence="1">
    <location>
        <begin position="20"/>
        <end position="45"/>
    </location>
</feature>
<keyword evidence="4" id="KW-1185">Reference proteome</keyword>
<dbReference type="AlphaFoldDB" id="A0A931FEW5"/>
<protein>
    <submittedName>
        <fullName evidence="2">Uncharacterized protein</fullName>
    </submittedName>
</protein>
<reference evidence="2" key="1">
    <citation type="submission" date="2020-11" db="EMBL/GenBank/DDBJ databases">
        <title>Isolation and identification of active actinomycetes.</title>
        <authorList>
            <person name="Yu B."/>
        </authorList>
    </citation>
    <scope>NUCLEOTIDE SEQUENCE</scope>
    <source>
        <strain evidence="2">NEAU-YB345</strain>
    </source>
</reference>
<evidence type="ECO:0000313" key="3">
    <source>
        <dbReference type="EMBL" id="MBF9073038.1"/>
    </source>
</evidence>
<dbReference type="Proteomes" id="UP000657385">
    <property type="component" value="Unassembled WGS sequence"/>
</dbReference>
<sequence length="88" mass="9298">MTAMTTNGTQGFRPNTRLLAVGAAMTGFGSMVVATGATLVGLSLISAGRRWIQTWETPPSEMATRTLNQAKMARQAGLDAWRTGPSVN</sequence>
<keyword evidence="1" id="KW-1133">Transmembrane helix</keyword>
<proteinExistence type="predicted"/>
<keyword evidence="1" id="KW-0812">Transmembrane</keyword>
<keyword evidence="1" id="KW-0472">Membrane</keyword>
<evidence type="ECO:0000313" key="2">
    <source>
        <dbReference type="EMBL" id="MBF9072227.1"/>
    </source>
</evidence>
<evidence type="ECO:0000256" key="1">
    <source>
        <dbReference type="SAM" id="Phobius"/>
    </source>
</evidence>
<dbReference type="EMBL" id="JADPRT010000019">
    <property type="protein sequence ID" value="MBF9073038.1"/>
    <property type="molecule type" value="Genomic_DNA"/>
</dbReference>
<dbReference type="EMBL" id="JADPRT010000015">
    <property type="protein sequence ID" value="MBF9072227.1"/>
    <property type="molecule type" value="Genomic_DNA"/>
</dbReference>
<accession>A0A931FEW5</accession>